<organism evidence="2 3">
    <name type="scientific">Bodo saltans</name>
    <name type="common">Flagellated protozoan</name>
    <dbReference type="NCBI Taxonomy" id="75058"/>
    <lineage>
        <taxon>Eukaryota</taxon>
        <taxon>Discoba</taxon>
        <taxon>Euglenozoa</taxon>
        <taxon>Kinetoplastea</taxon>
        <taxon>Metakinetoplastina</taxon>
        <taxon>Eubodonida</taxon>
        <taxon>Bodonidae</taxon>
        <taxon>Bodo</taxon>
    </lineage>
</organism>
<evidence type="ECO:0000313" key="2">
    <source>
        <dbReference type="EMBL" id="CUE70030.1"/>
    </source>
</evidence>
<feature type="region of interest" description="Disordered" evidence="1">
    <location>
        <begin position="150"/>
        <end position="257"/>
    </location>
</feature>
<protein>
    <submittedName>
        <fullName evidence="2">Uncharacterized protein</fullName>
    </submittedName>
</protein>
<dbReference type="AlphaFoldDB" id="A0A0S4IPU9"/>
<keyword evidence="3" id="KW-1185">Reference proteome</keyword>
<dbReference type="VEuPathDB" id="TriTrypDB:BSAL_52280"/>
<feature type="compositionally biased region" description="Polar residues" evidence="1">
    <location>
        <begin position="14"/>
        <end position="32"/>
    </location>
</feature>
<reference evidence="3" key="1">
    <citation type="submission" date="2015-09" db="EMBL/GenBank/DDBJ databases">
        <authorList>
            <consortium name="Pathogen Informatics"/>
        </authorList>
    </citation>
    <scope>NUCLEOTIDE SEQUENCE [LARGE SCALE GENOMIC DNA]</scope>
    <source>
        <strain evidence="3">Lake Konstanz</strain>
    </source>
</reference>
<evidence type="ECO:0000256" key="1">
    <source>
        <dbReference type="SAM" id="MobiDB-lite"/>
    </source>
</evidence>
<dbReference type="Proteomes" id="UP000051952">
    <property type="component" value="Unassembled WGS sequence"/>
</dbReference>
<sequence>MGSCISCRERDQGASPSPLESQVTKRLSISSSNDERRRQKADKTKQALAQLRVQRADELEAKYAAGLIDEATYVQLKPIESRRRLTLKLSHSSLTPHPSAAAVLESRSTTPHGEQQQSEANVQEPQTTLESDDAIQQVESIQVTTAVVPFGQDDDHANEDEEDRDGPPLMRRESTTTCSSHVSSNVSFSSKHSSRALLRTYGQSTTSSTNFHHSLTKDERRQSGQRVVQFVLPNFVENDEEEDLIHQHDDDDQTQQT</sequence>
<evidence type="ECO:0000313" key="3">
    <source>
        <dbReference type="Proteomes" id="UP000051952"/>
    </source>
</evidence>
<dbReference type="EMBL" id="CYKH01000080">
    <property type="protein sequence ID" value="CUE70030.1"/>
    <property type="molecule type" value="Genomic_DNA"/>
</dbReference>
<proteinExistence type="predicted"/>
<feature type="compositionally biased region" description="Basic and acidic residues" evidence="1">
    <location>
        <begin position="33"/>
        <end position="45"/>
    </location>
</feature>
<feature type="region of interest" description="Disordered" evidence="1">
    <location>
        <begin position="105"/>
        <end position="131"/>
    </location>
</feature>
<feature type="region of interest" description="Disordered" evidence="1">
    <location>
        <begin position="1"/>
        <end position="46"/>
    </location>
</feature>
<gene>
    <name evidence="2" type="ORF">BSAL_52280</name>
</gene>
<name>A0A0S4IPU9_BODSA</name>
<feature type="compositionally biased region" description="Polar residues" evidence="1">
    <location>
        <begin position="201"/>
        <end position="213"/>
    </location>
</feature>
<feature type="compositionally biased region" description="Low complexity" evidence="1">
    <location>
        <begin position="175"/>
        <end position="191"/>
    </location>
</feature>
<feature type="compositionally biased region" description="Polar residues" evidence="1">
    <location>
        <begin position="106"/>
        <end position="129"/>
    </location>
</feature>
<accession>A0A0S4IPU9</accession>